<comment type="caution">
    <text evidence="2">The sequence shown here is derived from an EMBL/GenBank/DDBJ whole genome shotgun (WGS) entry which is preliminary data.</text>
</comment>
<proteinExistence type="predicted"/>
<organism evidence="2 3">
    <name type="scientific">Mycena metata</name>
    <dbReference type="NCBI Taxonomy" id="1033252"/>
    <lineage>
        <taxon>Eukaryota</taxon>
        <taxon>Fungi</taxon>
        <taxon>Dikarya</taxon>
        <taxon>Basidiomycota</taxon>
        <taxon>Agaricomycotina</taxon>
        <taxon>Agaricomycetes</taxon>
        <taxon>Agaricomycetidae</taxon>
        <taxon>Agaricales</taxon>
        <taxon>Marasmiineae</taxon>
        <taxon>Mycenaceae</taxon>
        <taxon>Mycena</taxon>
    </lineage>
</organism>
<evidence type="ECO:0000313" key="3">
    <source>
        <dbReference type="Proteomes" id="UP001215598"/>
    </source>
</evidence>
<protein>
    <submittedName>
        <fullName evidence="2">Uncharacterized protein</fullName>
    </submittedName>
</protein>
<keyword evidence="3" id="KW-1185">Reference proteome</keyword>
<reference evidence="2" key="1">
    <citation type="submission" date="2023-03" db="EMBL/GenBank/DDBJ databases">
        <title>Massive genome expansion in bonnet fungi (Mycena s.s.) driven by repeated elements and novel gene families across ecological guilds.</title>
        <authorList>
            <consortium name="Lawrence Berkeley National Laboratory"/>
            <person name="Harder C.B."/>
            <person name="Miyauchi S."/>
            <person name="Viragh M."/>
            <person name="Kuo A."/>
            <person name="Thoen E."/>
            <person name="Andreopoulos B."/>
            <person name="Lu D."/>
            <person name="Skrede I."/>
            <person name="Drula E."/>
            <person name="Henrissat B."/>
            <person name="Morin E."/>
            <person name="Kohler A."/>
            <person name="Barry K."/>
            <person name="LaButti K."/>
            <person name="Morin E."/>
            <person name="Salamov A."/>
            <person name="Lipzen A."/>
            <person name="Mereny Z."/>
            <person name="Hegedus B."/>
            <person name="Baldrian P."/>
            <person name="Stursova M."/>
            <person name="Weitz H."/>
            <person name="Taylor A."/>
            <person name="Grigoriev I.V."/>
            <person name="Nagy L.G."/>
            <person name="Martin F."/>
            <person name="Kauserud H."/>
        </authorList>
    </citation>
    <scope>NUCLEOTIDE SEQUENCE</scope>
    <source>
        <strain evidence="2">CBHHK182m</strain>
    </source>
</reference>
<sequence>MFAGLFPIEDTDMMVDARDEEMPDAPPRIIPTDPYRWNFEAQSNWNVPLRSGGVAQSTTRVETSATPPHTKYTIIPADIPPELWLEESNLALRSTATVRATDAEAETQGRGSSQPLYTPEWPKAGAKRPAPQVSTEEAENIRNLSEVETTRPFDRRRPVQVSNPFEFIRTLFILIRIRQNPVTKRNQISPTPTPTPTSTMPFARHQKALKARRRHGRLNPLRIPLVADLVHLLVATNAWRACTTINVAEMAAAAYGKD</sequence>
<evidence type="ECO:0000313" key="2">
    <source>
        <dbReference type="EMBL" id="KAJ7729810.1"/>
    </source>
</evidence>
<evidence type="ECO:0000256" key="1">
    <source>
        <dbReference type="SAM" id="MobiDB-lite"/>
    </source>
</evidence>
<dbReference type="EMBL" id="JARKIB010000163">
    <property type="protein sequence ID" value="KAJ7729810.1"/>
    <property type="molecule type" value="Genomic_DNA"/>
</dbReference>
<dbReference type="AlphaFoldDB" id="A0AAD7MTC0"/>
<gene>
    <name evidence="2" type="ORF">B0H16DRAFT_1734101</name>
</gene>
<name>A0AAD7MTC0_9AGAR</name>
<accession>A0AAD7MTC0</accession>
<feature type="region of interest" description="Disordered" evidence="1">
    <location>
        <begin position="99"/>
        <end position="145"/>
    </location>
</feature>
<dbReference type="Proteomes" id="UP001215598">
    <property type="component" value="Unassembled WGS sequence"/>
</dbReference>